<dbReference type="RefSeq" id="WP_189135869.1">
    <property type="nucleotide sequence ID" value="NZ_BMMS01000066.1"/>
</dbReference>
<dbReference type="Proteomes" id="UP000641932">
    <property type="component" value="Unassembled WGS sequence"/>
</dbReference>
<dbReference type="PANTHER" id="PTHR30055">
    <property type="entry name" value="HTH-TYPE TRANSCRIPTIONAL REGULATOR RUTR"/>
    <property type="match status" value="1"/>
</dbReference>
<dbReference type="SUPFAM" id="SSF48498">
    <property type="entry name" value="Tetracyclin repressor-like, C-terminal domain"/>
    <property type="match status" value="1"/>
</dbReference>
<dbReference type="InterPro" id="IPR050109">
    <property type="entry name" value="HTH-type_TetR-like_transc_reg"/>
</dbReference>
<evidence type="ECO:0000313" key="6">
    <source>
        <dbReference type="Proteomes" id="UP000641932"/>
    </source>
</evidence>
<evidence type="ECO:0000256" key="2">
    <source>
        <dbReference type="ARBA" id="ARBA00023125"/>
    </source>
</evidence>
<dbReference type="GO" id="GO:0000976">
    <property type="term" value="F:transcription cis-regulatory region binding"/>
    <property type="evidence" value="ECO:0007669"/>
    <property type="project" value="TreeGrafter"/>
</dbReference>
<dbReference type="AlphaFoldDB" id="A0A918A1C7"/>
<keyword evidence="3" id="KW-0804">Transcription</keyword>
<dbReference type="SUPFAM" id="SSF46689">
    <property type="entry name" value="Homeodomain-like"/>
    <property type="match status" value="1"/>
</dbReference>
<dbReference type="Pfam" id="PF00440">
    <property type="entry name" value="TetR_N"/>
    <property type="match status" value="1"/>
</dbReference>
<dbReference type="Gene3D" id="1.10.357.10">
    <property type="entry name" value="Tetracycline Repressor, domain 2"/>
    <property type="match status" value="1"/>
</dbReference>
<dbReference type="PANTHER" id="PTHR30055:SF234">
    <property type="entry name" value="HTH-TYPE TRANSCRIPTIONAL REGULATOR BETI"/>
    <property type="match status" value="1"/>
</dbReference>
<protein>
    <submittedName>
        <fullName evidence="5">TetR family transcriptional regulator</fullName>
    </submittedName>
</protein>
<dbReference type="EMBL" id="BMMS01000066">
    <property type="protein sequence ID" value="GGP00799.1"/>
    <property type="molecule type" value="Genomic_DNA"/>
</dbReference>
<name>A0A918A1C7_9ACTN</name>
<dbReference type="Gene3D" id="1.10.10.60">
    <property type="entry name" value="Homeodomain-like"/>
    <property type="match status" value="1"/>
</dbReference>
<evidence type="ECO:0000259" key="4">
    <source>
        <dbReference type="Pfam" id="PF00440"/>
    </source>
</evidence>
<gene>
    <name evidence="5" type="ORF">GCM10012280_70340</name>
</gene>
<organism evidence="5 6">
    <name type="scientific">Wenjunlia tyrosinilytica</name>
    <dbReference type="NCBI Taxonomy" id="1544741"/>
    <lineage>
        <taxon>Bacteria</taxon>
        <taxon>Bacillati</taxon>
        <taxon>Actinomycetota</taxon>
        <taxon>Actinomycetes</taxon>
        <taxon>Kitasatosporales</taxon>
        <taxon>Streptomycetaceae</taxon>
        <taxon>Wenjunlia</taxon>
    </lineage>
</organism>
<keyword evidence="6" id="KW-1185">Reference proteome</keyword>
<dbReference type="GO" id="GO:0003700">
    <property type="term" value="F:DNA-binding transcription factor activity"/>
    <property type="evidence" value="ECO:0007669"/>
    <property type="project" value="TreeGrafter"/>
</dbReference>
<evidence type="ECO:0000313" key="5">
    <source>
        <dbReference type="EMBL" id="GGP00799.1"/>
    </source>
</evidence>
<dbReference type="InterPro" id="IPR009057">
    <property type="entry name" value="Homeodomain-like_sf"/>
</dbReference>
<feature type="domain" description="HTH tetR-type" evidence="4">
    <location>
        <begin position="28"/>
        <end position="75"/>
    </location>
</feature>
<keyword evidence="1" id="KW-0805">Transcription regulation</keyword>
<reference evidence="5" key="2">
    <citation type="submission" date="2020-09" db="EMBL/GenBank/DDBJ databases">
        <authorList>
            <person name="Sun Q."/>
            <person name="Zhou Y."/>
        </authorList>
    </citation>
    <scope>NUCLEOTIDE SEQUENCE</scope>
    <source>
        <strain evidence="5">CGMCC 4.7201</strain>
    </source>
</reference>
<keyword evidence="2" id="KW-0238">DNA-binding</keyword>
<dbReference type="InterPro" id="IPR036271">
    <property type="entry name" value="Tet_transcr_reg_TetR-rel_C_sf"/>
</dbReference>
<comment type="caution">
    <text evidence="5">The sequence shown here is derived from an EMBL/GenBank/DDBJ whole genome shotgun (WGS) entry which is preliminary data.</text>
</comment>
<proteinExistence type="predicted"/>
<accession>A0A918A1C7</accession>
<evidence type="ECO:0000256" key="1">
    <source>
        <dbReference type="ARBA" id="ARBA00023015"/>
    </source>
</evidence>
<dbReference type="InterPro" id="IPR001647">
    <property type="entry name" value="HTH_TetR"/>
</dbReference>
<reference evidence="5" key="1">
    <citation type="journal article" date="2014" name="Int. J. Syst. Evol. Microbiol.">
        <title>Complete genome sequence of Corynebacterium casei LMG S-19264T (=DSM 44701T), isolated from a smear-ripened cheese.</title>
        <authorList>
            <consortium name="US DOE Joint Genome Institute (JGI-PGF)"/>
            <person name="Walter F."/>
            <person name="Albersmeier A."/>
            <person name="Kalinowski J."/>
            <person name="Ruckert C."/>
        </authorList>
    </citation>
    <scope>NUCLEOTIDE SEQUENCE</scope>
    <source>
        <strain evidence="5">CGMCC 4.7201</strain>
    </source>
</reference>
<evidence type="ECO:0000256" key="3">
    <source>
        <dbReference type="ARBA" id="ARBA00023163"/>
    </source>
</evidence>
<sequence>MRVRAAGGVEGTGGESRTFTATARRAQIVRAAIETIAEVGFARASFARITEQAGLSSTRLISYHFAGKDELIERIVQEVYAANARFVAERMQGSRGAAESLATHIRAGVEFIGTHRTQMKAMLAIFLSGGLHYDAATDRSVVSPIEEILRDGQAAGEFRDFDTRVMATTIQRAIEGLPFLLDSEPDLDLDAYAGELTTLFELATRPEQVERP</sequence>